<comment type="subcellular location">
    <subcellularLocation>
        <location evidence="1">Cytoplasm</location>
        <location evidence="1">Cytoskeleton</location>
    </subcellularLocation>
</comment>
<keyword evidence="9" id="KW-0418">Kinase</keyword>
<protein>
    <submittedName>
        <fullName evidence="9">PTK9 protein tyrosine kinase 9</fullName>
    </submittedName>
</protein>
<evidence type="ECO:0000313" key="10">
    <source>
        <dbReference type="Proteomes" id="UP000321518"/>
    </source>
</evidence>
<accession>A0A511KCF1</accession>
<keyword evidence="5" id="KW-0009">Actin-binding</keyword>
<evidence type="ECO:0000256" key="1">
    <source>
        <dbReference type="ARBA" id="ARBA00004245"/>
    </source>
</evidence>
<proteinExistence type="inferred from homology"/>
<comment type="similarity">
    <text evidence="2">Belongs to the actin-binding proteins ADF family. Twinfilin subfamily.</text>
</comment>
<evidence type="ECO:0000256" key="7">
    <source>
        <dbReference type="ARBA" id="ARBA00038532"/>
    </source>
</evidence>
<evidence type="ECO:0000313" key="9">
    <source>
        <dbReference type="EMBL" id="GEM08039.1"/>
    </source>
</evidence>
<dbReference type="PANTHER" id="PTHR13759">
    <property type="entry name" value="TWINFILIN"/>
    <property type="match status" value="1"/>
</dbReference>
<dbReference type="SMART" id="SM00102">
    <property type="entry name" value="ADF"/>
    <property type="match status" value="1"/>
</dbReference>
<keyword evidence="9" id="KW-0808">Transferase</keyword>
<dbReference type="GO" id="GO:0016301">
    <property type="term" value="F:kinase activity"/>
    <property type="evidence" value="ECO:0007669"/>
    <property type="project" value="UniProtKB-KW"/>
</dbReference>
<dbReference type="GO" id="GO:0051016">
    <property type="term" value="P:barbed-end actin filament capping"/>
    <property type="evidence" value="ECO:0007669"/>
    <property type="project" value="TreeGrafter"/>
</dbReference>
<name>A0A511KCF1_RHOTO</name>
<dbReference type="SUPFAM" id="SSF55753">
    <property type="entry name" value="Actin depolymerizing proteins"/>
    <property type="match status" value="2"/>
</dbReference>
<dbReference type="GO" id="GO:0003785">
    <property type="term" value="F:actin monomer binding"/>
    <property type="evidence" value="ECO:0007669"/>
    <property type="project" value="TreeGrafter"/>
</dbReference>
<comment type="subunit">
    <text evidence="7">Interacts with G-actin; ADP-actin form.</text>
</comment>
<evidence type="ECO:0000259" key="8">
    <source>
        <dbReference type="PROSITE" id="PS51263"/>
    </source>
</evidence>
<evidence type="ECO:0000256" key="5">
    <source>
        <dbReference type="ARBA" id="ARBA00023203"/>
    </source>
</evidence>
<dbReference type="Gene3D" id="3.40.20.10">
    <property type="entry name" value="Severin"/>
    <property type="match status" value="2"/>
</dbReference>
<feature type="domain" description="ADF-H" evidence="8">
    <location>
        <begin position="4"/>
        <end position="150"/>
    </location>
</feature>
<dbReference type="GO" id="GO:0005737">
    <property type="term" value="C:cytoplasm"/>
    <property type="evidence" value="ECO:0007669"/>
    <property type="project" value="TreeGrafter"/>
</dbReference>
<dbReference type="GO" id="GO:0030042">
    <property type="term" value="P:actin filament depolymerization"/>
    <property type="evidence" value="ECO:0007669"/>
    <property type="project" value="TreeGrafter"/>
</dbReference>
<dbReference type="OrthoDB" id="10006997at2759"/>
<evidence type="ECO:0000256" key="6">
    <source>
        <dbReference type="ARBA" id="ARBA00023212"/>
    </source>
</evidence>
<dbReference type="Proteomes" id="UP000321518">
    <property type="component" value="Unassembled WGS sequence"/>
</dbReference>
<evidence type="ECO:0000256" key="3">
    <source>
        <dbReference type="ARBA" id="ARBA00022490"/>
    </source>
</evidence>
<gene>
    <name evidence="9" type="ORF">Rt10032_c04g2056</name>
</gene>
<evidence type="ECO:0000256" key="4">
    <source>
        <dbReference type="ARBA" id="ARBA00022737"/>
    </source>
</evidence>
<dbReference type="Pfam" id="PF00241">
    <property type="entry name" value="Cofilin_ADF"/>
    <property type="match status" value="1"/>
</dbReference>
<dbReference type="PROSITE" id="PS51263">
    <property type="entry name" value="ADF_H"/>
    <property type="match status" value="1"/>
</dbReference>
<dbReference type="AlphaFoldDB" id="A0A511KCF1"/>
<dbReference type="GO" id="GO:0051015">
    <property type="term" value="F:actin filament binding"/>
    <property type="evidence" value="ECO:0007669"/>
    <property type="project" value="TreeGrafter"/>
</dbReference>
<keyword evidence="6" id="KW-0206">Cytoskeleton</keyword>
<sequence>MAAQSGIAPTQELTDSWTEALADPSVRLVKILVEDEQLVPAGTFTSTSPTSEDGASGDAAFERDFALFDYDGVVKEKVPAYYAYRISAPPTSTFAFFSYVPDHAPVRQKMLYASTQNTLVRSLGDSRLPVSIFATSKSDLTHASYLSHIKHRTASAPLTAREAEMASIRAAEAFEAASSGEDVSRQGRSMIFGNHHLETSEHGVEEEGKTEAKGVLPWSDEAKEKVRALGESGEPGQSVALEIDISTETVLLSPSQPSSLSLPASSPCYLFYQHAAGLVLIYSCPPSSPINSRLIYSSAVLVLYKVAVPRYTGQKIIKKVSHAFRFLTPLGLAGAFLALAFSSSFVDKASFSQLETDSPDEVDAAWIDSELGPSFATVSSTPSVKEVELTPNQRVVSTHNLVGEAIEKVQRENMKADRLRDDNGQFGILEDTNPILISIQRLLVVKHRRKSPQQPKAATIAGLQSFIQRLKK</sequence>
<comment type="caution">
    <text evidence="9">The sequence shown here is derived from an EMBL/GenBank/DDBJ whole genome shotgun (WGS) entry which is preliminary data.</text>
</comment>
<dbReference type="InterPro" id="IPR029006">
    <property type="entry name" value="ADF-H/Gelsolin-like_dom_sf"/>
</dbReference>
<evidence type="ECO:0000256" key="2">
    <source>
        <dbReference type="ARBA" id="ARBA00009557"/>
    </source>
</evidence>
<organism evidence="9 10">
    <name type="scientific">Rhodotorula toruloides</name>
    <name type="common">Yeast</name>
    <name type="synonym">Rhodosporidium toruloides</name>
    <dbReference type="NCBI Taxonomy" id="5286"/>
    <lineage>
        <taxon>Eukaryota</taxon>
        <taxon>Fungi</taxon>
        <taxon>Dikarya</taxon>
        <taxon>Basidiomycota</taxon>
        <taxon>Pucciniomycotina</taxon>
        <taxon>Microbotryomycetes</taxon>
        <taxon>Sporidiobolales</taxon>
        <taxon>Sporidiobolaceae</taxon>
        <taxon>Rhodotorula</taxon>
    </lineage>
</organism>
<dbReference type="InterPro" id="IPR028458">
    <property type="entry name" value="Twinfilin"/>
</dbReference>
<dbReference type="CDD" id="cd11285">
    <property type="entry name" value="ADF_Twf-N_like"/>
    <property type="match status" value="1"/>
</dbReference>
<reference evidence="9 10" key="1">
    <citation type="submission" date="2019-07" db="EMBL/GenBank/DDBJ databases">
        <title>Rhodotorula toruloides NBRC10032 genome sequencing.</title>
        <authorList>
            <person name="Shida Y."/>
            <person name="Takaku H."/>
            <person name="Ogasawara W."/>
            <person name="Mori K."/>
        </authorList>
    </citation>
    <scope>NUCLEOTIDE SEQUENCE [LARGE SCALE GENOMIC DNA]</scope>
    <source>
        <strain evidence="9 10">NBRC10032</strain>
    </source>
</reference>
<dbReference type="PANTHER" id="PTHR13759:SF1">
    <property type="entry name" value="TWINFILIN"/>
    <property type="match status" value="1"/>
</dbReference>
<keyword evidence="4" id="KW-0677">Repeat</keyword>
<dbReference type="InterPro" id="IPR002108">
    <property type="entry name" value="ADF-H"/>
</dbReference>
<keyword evidence="3" id="KW-0963">Cytoplasm</keyword>
<dbReference type="EMBL" id="BJWK01000004">
    <property type="protein sequence ID" value="GEM08039.1"/>
    <property type="molecule type" value="Genomic_DNA"/>
</dbReference>
<dbReference type="GO" id="GO:0005884">
    <property type="term" value="C:actin filament"/>
    <property type="evidence" value="ECO:0007669"/>
    <property type="project" value="TreeGrafter"/>
</dbReference>